<reference evidence="4" key="1">
    <citation type="journal article" date="2019" name="Int. J. Syst. Evol. Microbiol.">
        <title>The Global Catalogue of Microorganisms (GCM) 10K type strain sequencing project: providing services to taxonomists for standard genome sequencing and annotation.</title>
        <authorList>
            <consortium name="The Broad Institute Genomics Platform"/>
            <consortium name="The Broad Institute Genome Sequencing Center for Infectious Disease"/>
            <person name="Wu L."/>
            <person name="Ma J."/>
        </authorList>
    </citation>
    <scope>NUCLEOTIDE SEQUENCE [LARGE SCALE GENOMIC DNA]</scope>
    <source>
        <strain evidence="4">CGMCC 4.7382</strain>
    </source>
</reference>
<gene>
    <name evidence="3" type="ORF">ACFQRF_16880</name>
</gene>
<sequence length="379" mass="40468">MARSAAKRVRRFGRTVAGVVLGGAGLVAGGAAAVVAAEKLLVARMRGRQDPEIGEGFGTLRGTPCTVVTDDGVPLHVEVDGPEDAPVTIVFCHGYALDQDCWHYQRRDLTGIGRRVFYDQRSHGRSRRGRPADSTIDQLGADLHRIIEATVPPGGPIVLFGHSMGGMSILALAQQHPELFRGRVRAVALIATSGRLNQVTLGLPAFLGRAVDAAAEPVMRTLAWQPAIVDQGRRVGAELSFLTSRMLGFGAGEVSPALVDHLDEMIRRTPTDVLTEFWPALSDHDKQEAYAVLRDVPTLVVCGDRDRMTPIEHSEHIAAALPDADFVRVPDAGHMVMMERPAVVNEALRTLLARAGVRETPPAPSAGGGTPPTIDAASP</sequence>
<dbReference type="RefSeq" id="WP_379872047.1">
    <property type="nucleotide sequence ID" value="NZ_JBHTBH010000007.1"/>
</dbReference>
<comment type="caution">
    <text evidence="3">The sequence shown here is derived from an EMBL/GenBank/DDBJ whole genome shotgun (WGS) entry which is preliminary data.</text>
</comment>
<feature type="domain" description="AB hydrolase-1" evidence="2">
    <location>
        <begin position="88"/>
        <end position="341"/>
    </location>
</feature>
<keyword evidence="3" id="KW-0378">Hydrolase</keyword>
<evidence type="ECO:0000313" key="3">
    <source>
        <dbReference type="EMBL" id="MFC7329410.1"/>
    </source>
</evidence>
<evidence type="ECO:0000256" key="1">
    <source>
        <dbReference type="SAM" id="MobiDB-lite"/>
    </source>
</evidence>
<dbReference type="Gene3D" id="3.40.50.1820">
    <property type="entry name" value="alpha/beta hydrolase"/>
    <property type="match status" value="1"/>
</dbReference>
<accession>A0ABW2KJC2</accession>
<dbReference type="Proteomes" id="UP001596540">
    <property type="component" value="Unassembled WGS sequence"/>
</dbReference>
<name>A0ABW2KJC2_9ACTN</name>
<dbReference type="PANTHER" id="PTHR43194:SF2">
    <property type="entry name" value="PEROXISOMAL MEMBRANE PROTEIN LPX1"/>
    <property type="match status" value="1"/>
</dbReference>
<dbReference type="PANTHER" id="PTHR43194">
    <property type="entry name" value="HYDROLASE ALPHA/BETA FOLD FAMILY"/>
    <property type="match status" value="1"/>
</dbReference>
<evidence type="ECO:0000259" key="2">
    <source>
        <dbReference type="Pfam" id="PF00561"/>
    </source>
</evidence>
<dbReference type="EMBL" id="JBHTBH010000007">
    <property type="protein sequence ID" value="MFC7329410.1"/>
    <property type="molecule type" value="Genomic_DNA"/>
</dbReference>
<evidence type="ECO:0000313" key="4">
    <source>
        <dbReference type="Proteomes" id="UP001596540"/>
    </source>
</evidence>
<dbReference type="GO" id="GO:0016787">
    <property type="term" value="F:hydrolase activity"/>
    <property type="evidence" value="ECO:0007669"/>
    <property type="project" value="UniProtKB-KW"/>
</dbReference>
<organism evidence="3 4">
    <name type="scientific">Marinactinospora rubrisoli</name>
    <dbReference type="NCBI Taxonomy" id="2715399"/>
    <lineage>
        <taxon>Bacteria</taxon>
        <taxon>Bacillati</taxon>
        <taxon>Actinomycetota</taxon>
        <taxon>Actinomycetes</taxon>
        <taxon>Streptosporangiales</taxon>
        <taxon>Nocardiopsidaceae</taxon>
        <taxon>Marinactinospora</taxon>
    </lineage>
</organism>
<proteinExistence type="predicted"/>
<dbReference type="SUPFAM" id="SSF53474">
    <property type="entry name" value="alpha/beta-Hydrolases"/>
    <property type="match status" value="1"/>
</dbReference>
<dbReference type="InterPro" id="IPR050228">
    <property type="entry name" value="Carboxylesterase_BioH"/>
</dbReference>
<keyword evidence="4" id="KW-1185">Reference proteome</keyword>
<feature type="region of interest" description="Disordered" evidence="1">
    <location>
        <begin position="358"/>
        <end position="379"/>
    </location>
</feature>
<protein>
    <submittedName>
        <fullName evidence="3">Alpha/beta fold hydrolase</fullName>
    </submittedName>
</protein>
<dbReference type="Pfam" id="PF00561">
    <property type="entry name" value="Abhydrolase_1"/>
    <property type="match status" value="1"/>
</dbReference>
<dbReference type="InterPro" id="IPR029058">
    <property type="entry name" value="AB_hydrolase_fold"/>
</dbReference>
<dbReference type="InterPro" id="IPR000073">
    <property type="entry name" value="AB_hydrolase_1"/>
</dbReference>